<accession>A0A8C8J311</accession>
<evidence type="ECO:0008006" key="3">
    <source>
        <dbReference type="Google" id="ProtNLM"/>
    </source>
</evidence>
<dbReference type="Ensembl" id="ENSOTST00005093122.2">
    <property type="protein sequence ID" value="ENSOTSP00005085780.2"/>
    <property type="gene ID" value="ENSOTSG00005067527.1"/>
</dbReference>
<dbReference type="GeneTree" id="ENSGT01150000287091"/>
<sequence>MFVFPLWKTELCCLSKSFISVSVSLFLSLRQPTKVTTSCCTRVSDSHIKFRLQGYHIQNAMPPCVDAIVQPYCSSPATQTLNTTAPHDL</sequence>
<evidence type="ECO:0000313" key="1">
    <source>
        <dbReference type="Ensembl" id="ENSOTSP00005085780.2"/>
    </source>
</evidence>
<organism evidence="1 2">
    <name type="scientific">Oncorhynchus tshawytscha</name>
    <name type="common">Chinook salmon</name>
    <name type="synonym">Salmo tshawytscha</name>
    <dbReference type="NCBI Taxonomy" id="74940"/>
    <lineage>
        <taxon>Eukaryota</taxon>
        <taxon>Metazoa</taxon>
        <taxon>Chordata</taxon>
        <taxon>Craniata</taxon>
        <taxon>Vertebrata</taxon>
        <taxon>Euteleostomi</taxon>
        <taxon>Actinopterygii</taxon>
        <taxon>Neopterygii</taxon>
        <taxon>Teleostei</taxon>
        <taxon>Protacanthopterygii</taxon>
        <taxon>Salmoniformes</taxon>
        <taxon>Salmonidae</taxon>
        <taxon>Salmoninae</taxon>
        <taxon>Oncorhynchus</taxon>
    </lineage>
</organism>
<keyword evidence="2" id="KW-1185">Reference proteome</keyword>
<name>A0A8C8J311_ONCTS</name>
<reference evidence="1" key="1">
    <citation type="submission" date="2025-08" db="UniProtKB">
        <authorList>
            <consortium name="Ensembl"/>
        </authorList>
    </citation>
    <scope>IDENTIFICATION</scope>
</reference>
<dbReference type="AlphaFoldDB" id="A0A8C8J311"/>
<evidence type="ECO:0000313" key="2">
    <source>
        <dbReference type="Proteomes" id="UP000694402"/>
    </source>
</evidence>
<dbReference type="Proteomes" id="UP000694402">
    <property type="component" value="Unassembled WGS sequence"/>
</dbReference>
<reference evidence="1" key="2">
    <citation type="submission" date="2025-09" db="UniProtKB">
        <authorList>
            <consortium name="Ensembl"/>
        </authorList>
    </citation>
    <scope>IDENTIFICATION</scope>
</reference>
<proteinExistence type="predicted"/>
<protein>
    <recommendedName>
        <fullName evidence="3">Secreted protein</fullName>
    </recommendedName>
</protein>